<dbReference type="EMBL" id="LIHL02000010">
    <property type="protein sequence ID" value="KAF5458518.1"/>
    <property type="molecule type" value="Genomic_DNA"/>
</dbReference>
<reference evidence="1" key="1">
    <citation type="submission" date="2015-10" db="EMBL/GenBank/DDBJ databases">
        <authorList>
            <person name="Martinez-Garcia P.J."/>
            <person name="Crepeau M.W."/>
            <person name="Puiu D."/>
            <person name="Gonzalez-Ibeas D."/>
            <person name="Whalen J."/>
            <person name="Stevens K."/>
            <person name="Paul R."/>
            <person name="Butterfield T."/>
            <person name="Britton M."/>
            <person name="Reagan R."/>
            <person name="Chakraborty S."/>
            <person name="Walawage S.L."/>
            <person name="Vasquez-Gross H.A."/>
            <person name="Cardeno C."/>
            <person name="Famula R."/>
            <person name="Pratt K."/>
            <person name="Kuruganti S."/>
            <person name="Aradhya M.K."/>
            <person name="Leslie C.A."/>
            <person name="Dandekar A.M."/>
            <person name="Salzberg S.L."/>
            <person name="Wegrzyn J.L."/>
            <person name="Langley C.H."/>
            <person name="Neale D.B."/>
        </authorList>
    </citation>
    <scope>NUCLEOTIDE SEQUENCE</scope>
    <source>
        <tissue evidence="1">Leaves</tissue>
    </source>
</reference>
<dbReference type="Gramene" id="Jr10_15800_p1">
    <property type="protein sequence ID" value="cds.Jr10_15800_p1"/>
    <property type="gene ID" value="Jr10_15800"/>
</dbReference>
<dbReference type="Proteomes" id="UP000619265">
    <property type="component" value="Unassembled WGS sequence"/>
</dbReference>
<dbReference type="SUPFAM" id="SSF56219">
    <property type="entry name" value="DNase I-like"/>
    <property type="match status" value="1"/>
</dbReference>
<organism evidence="1 2">
    <name type="scientific">Juglans regia</name>
    <name type="common">English walnut</name>
    <dbReference type="NCBI Taxonomy" id="51240"/>
    <lineage>
        <taxon>Eukaryota</taxon>
        <taxon>Viridiplantae</taxon>
        <taxon>Streptophyta</taxon>
        <taxon>Embryophyta</taxon>
        <taxon>Tracheophyta</taxon>
        <taxon>Spermatophyta</taxon>
        <taxon>Magnoliopsida</taxon>
        <taxon>eudicotyledons</taxon>
        <taxon>Gunneridae</taxon>
        <taxon>Pentapetalae</taxon>
        <taxon>rosids</taxon>
        <taxon>fabids</taxon>
        <taxon>Fagales</taxon>
        <taxon>Juglandaceae</taxon>
        <taxon>Juglans</taxon>
    </lineage>
</organism>
<dbReference type="PANTHER" id="PTHR33710">
    <property type="entry name" value="BNAC02G09200D PROTEIN"/>
    <property type="match status" value="1"/>
</dbReference>
<evidence type="ECO:0000313" key="1">
    <source>
        <dbReference type="EMBL" id="KAF5458518.1"/>
    </source>
</evidence>
<proteinExistence type="predicted"/>
<dbReference type="Gene3D" id="3.60.10.10">
    <property type="entry name" value="Endonuclease/exonuclease/phosphatase"/>
    <property type="match status" value="1"/>
</dbReference>
<accession>A0A833UR08</accession>
<name>A0A833UR08_JUGRE</name>
<reference evidence="1" key="2">
    <citation type="submission" date="2020-03" db="EMBL/GenBank/DDBJ databases">
        <title>Walnut 2.0.</title>
        <authorList>
            <person name="Marrano A."/>
            <person name="Britton M."/>
            <person name="Zimin A.V."/>
            <person name="Zaini P.A."/>
            <person name="Workman R."/>
            <person name="Puiu D."/>
            <person name="Bianco L."/>
            <person name="Allen B.J."/>
            <person name="Troggio M."/>
            <person name="Leslie C.A."/>
            <person name="Timp W."/>
            <person name="Dendekar A."/>
            <person name="Salzberg S.L."/>
            <person name="Neale D.B."/>
        </authorList>
    </citation>
    <scope>NUCLEOTIDE SEQUENCE</scope>
    <source>
        <tissue evidence="1">Leaves</tissue>
    </source>
</reference>
<comment type="caution">
    <text evidence="1">The sequence shown here is derived from an EMBL/GenBank/DDBJ whole genome shotgun (WGS) entry which is preliminary data.</text>
</comment>
<evidence type="ECO:0000313" key="2">
    <source>
        <dbReference type="Proteomes" id="UP000619265"/>
    </source>
</evidence>
<gene>
    <name evidence="1" type="ORF">F2P56_022541</name>
</gene>
<dbReference type="InterPro" id="IPR036691">
    <property type="entry name" value="Endo/exonu/phosph_ase_sf"/>
</dbReference>
<protein>
    <submittedName>
        <fullName evidence="1">Uncharacterized protein</fullName>
    </submittedName>
</protein>
<sequence>MNENPEPFDLFTSNVADGGKIWIFWDNVLDVQVVRTSLQFISLHVNTGSYQFLCNIIYAKYNMYERKSLWEELNSQSMGLDPCLFAGDFNITRKTSERRGGCPRPNAAMEDFNAWVHQGDLVEMKSKGRTCSWCNGQTRLARSWAKLDLVFTDVSLLSSFLNAICSYLPRTTSDHSPMVIELKMDHFSYGPSPLRFPQMWVDH</sequence>
<dbReference type="AlphaFoldDB" id="A0A833UR08"/>
<dbReference type="PANTHER" id="PTHR33710:SF13">
    <property type="entry name" value="ENDONUCLEASE_EXONUCLEASE_PHOSPHATASE FAMILY PROTEIN"/>
    <property type="match status" value="1"/>
</dbReference>